<evidence type="ECO:0000313" key="2">
    <source>
        <dbReference type="Proteomes" id="UP000324222"/>
    </source>
</evidence>
<gene>
    <name evidence="1" type="ORF">E2C01_080450</name>
</gene>
<dbReference type="EMBL" id="VSRR010069149">
    <property type="protein sequence ID" value="MPC85667.1"/>
    <property type="molecule type" value="Genomic_DNA"/>
</dbReference>
<dbReference type="AlphaFoldDB" id="A0A5B7IW60"/>
<name>A0A5B7IW60_PORTR</name>
<proteinExistence type="predicted"/>
<accession>A0A5B7IW60</accession>
<comment type="caution">
    <text evidence="1">The sequence shown here is derived from an EMBL/GenBank/DDBJ whole genome shotgun (WGS) entry which is preliminary data.</text>
</comment>
<sequence length="90" mass="10335">MDRDDWNDGPATSKPTVSLAASLLPFISVRSSLFKSPQQRDQMAPKGKDGKALLGKNVKEDCMVEVRNVFEFEDNDNKWKFRREEDKTEN</sequence>
<organism evidence="1 2">
    <name type="scientific">Portunus trituberculatus</name>
    <name type="common">Swimming crab</name>
    <name type="synonym">Neptunus trituberculatus</name>
    <dbReference type="NCBI Taxonomy" id="210409"/>
    <lineage>
        <taxon>Eukaryota</taxon>
        <taxon>Metazoa</taxon>
        <taxon>Ecdysozoa</taxon>
        <taxon>Arthropoda</taxon>
        <taxon>Crustacea</taxon>
        <taxon>Multicrustacea</taxon>
        <taxon>Malacostraca</taxon>
        <taxon>Eumalacostraca</taxon>
        <taxon>Eucarida</taxon>
        <taxon>Decapoda</taxon>
        <taxon>Pleocyemata</taxon>
        <taxon>Brachyura</taxon>
        <taxon>Eubrachyura</taxon>
        <taxon>Portunoidea</taxon>
        <taxon>Portunidae</taxon>
        <taxon>Portuninae</taxon>
        <taxon>Portunus</taxon>
    </lineage>
</organism>
<evidence type="ECO:0000313" key="1">
    <source>
        <dbReference type="EMBL" id="MPC85667.1"/>
    </source>
</evidence>
<protein>
    <submittedName>
        <fullName evidence="1">Uncharacterized protein</fullName>
    </submittedName>
</protein>
<reference evidence="1 2" key="1">
    <citation type="submission" date="2019-05" db="EMBL/GenBank/DDBJ databases">
        <title>Another draft genome of Portunus trituberculatus and its Hox gene families provides insights of decapod evolution.</title>
        <authorList>
            <person name="Jeong J.-H."/>
            <person name="Song I."/>
            <person name="Kim S."/>
            <person name="Choi T."/>
            <person name="Kim D."/>
            <person name="Ryu S."/>
            <person name="Kim W."/>
        </authorList>
    </citation>
    <scope>NUCLEOTIDE SEQUENCE [LARGE SCALE GENOMIC DNA]</scope>
    <source>
        <tissue evidence="1">Muscle</tissue>
    </source>
</reference>
<keyword evidence="2" id="KW-1185">Reference proteome</keyword>
<dbReference type="Proteomes" id="UP000324222">
    <property type="component" value="Unassembled WGS sequence"/>
</dbReference>